<proteinExistence type="predicted"/>
<keyword evidence="3" id="KW-1185">Reference proteome</keyword>
<dbReference type="VEuPathDB" id="MicrosporidiaDB:M153_3200012185"/>
<dbReference type="EMBL" id="LGUB01000007">
    <property type="protein sequence ID" value="KRH95066.1"/>
    <property type="molecule type" value="Genomic_DNA"/>
</dbReference>
<accession>A0A0R0M0X3</accession>
<sequence length="322" mass="36399">MSSYHCSLYTYTDNDHLVDFLKSSGYIPYSTSRNEKFYQFDKTTMIISDNITRRIQNEALEEEFEKQAPDHHDLSNLKLTEKTGPILDRTRKITAYKIKECNVLKTDKSYGTIFSLSNGQDERDSDTDDQPSPIITNLREKGMDDIAIFLIDLGFKFKKQVRQNVNQYKKGNLMISFIDTTKDEPLFGMTSSSIDFVKNYKPLSEDQSLDASNSRSDLKSTVSETSLKNSSNFSGPSTLSNQSCRTEGSNGSIDNSPKNIDINQLNLSAKDSLTSLSEFEGPSEPKVFLVQACCITDDLISGEQTLLQFKEDVENINTFMKI</sequence>
<comment type="caution">
    <text evidence="2">The sequence shown here is derived from an EMBL/GenBank/DDBJ whole genome shotgun (WGS) entry which is preliminary data.</text>
</comment>
<dbReference type="AlphaFoldDB" id="A0A0R0M0X3"/>
<evidence type="ECO:0000313" key="3">
    <source>
        <dbReference type="Proteomes" id="UP000051530"/>
    </source>
</evidence>
<reference evidence="2 3" key="1">
    <citation type="submission" date="2015-07" db="EMBL/GenBank/DDBJ databases">
        <title>The genome of Pseudoloma neurophilia, a relevant intracellular parasite of the zebrafish.</title>
        <authorList>
            <person name="Ndikumana S."/>
            <person name="Pelin A."/>
            <person name="Sanders J."/>
            <person name="Corradi N."/>
        </authorList>
    </citation>
    <scope>NUCLEOTIDE SEQUENCE [LARGE SCALE GENOMIC DNA]</scope>
    <source>
        <strain evidence="2 3">MK1</strain>
    </source>
</reference>
<evidence type="ECO:0000313" key="2">
    <source>
        <dbReference type="EMBL" id="KRH95066.1"/>
    </source>
</evidence>
<dbReference type="Proteomes" id="UP000051530">
    <property type="component" value="Unassembled WGS sequence"/>
</dbReference>
<name>A0A0R0M0X3_9MICR</name>
<feature type="region of interest" description="Disordered" evidence="1">
    <location>
        <begin position="206"/>
        <end position="258"/>
    </location>
</feature>
<protein>
    <submittedName>
        <fullName evidence="2">Uncharacterized protein</fullName>
    </submittedName>
</protein>
<evidence type="ECO:0000256" key="1">
    <source>
        <dbReference type="SAM" id="MobiDB-lite"/>
    </source>
</evidence>
<organism evidence="2 3">
    <name type="scientific">Pseudoloma neurophilia</name>
    <dbReference type="NCBI Taxonomy" id="146866"/>
    <lineage>
        <taxon>Eukaryota</taxon>
        <taxon>Fungi</taxon>
        <taxon>Fungi incertae sedis</taxon>
        <taxon>Microsporidia</taxon>
        <taxon>Pseudoloma</taxon>
    </lineage>
</organism>
<gene>
    <name evidence="2" type="ORF">M153_3200012185</name>
</gene>